<dbReference type="InterPro" id="IPR045340">
    <property type="entry name" value="DUF6533"/>
</dbReference>
<keyword evidence="1" id="KW-0812">Transmembrane</keyword>
<gene>
    <name evidence="3" type="ORF">CALCODRAFT_155132</name>
</gene>
<feature type="transmembrane region" description="Helical" evidence="1">
    <location>
        <begin position="95"/>
        <end position="116"/>
    </location>
</feature>
<evidence type="ECO:0000256" key="1">
    <source>
        <dbReference type="SAM" id="Phobius"/>
    </source>
</evidence>
<organism evidence="3 4">
    <name type="scientific">Calocera cornea HHB12733</name>
    <dbReference type="NCBI Taxonomy" id="1353952"/>
    <lineage>
        <taxon>Eukaryota</taxon>
        <taxon>Fungi</taxon>
        <taxon>Dikarya</taxon>
        <taxon>Basidiomycota</taxon>
        <taxon>Agaricomycotina</taxon>
        <taxon>Dacrymycetes</taxon>
        <taxon>Dacrymycetales</taxon>
        <taxon>Dacrymycetaceae</taxon>
        <taxon>Calocera</taxon>
    </lineage>
</organism>
<feature type="transmembrane region" description="Helical" evidence="1">
    <location>
        <begin position="21"/>
        <end position="40"/>
    </location>
</feature>
<dbReference type="Pfam" id="PF20151">
    <property type="entry name" value="DUF6533"/>
    <property type="match status" value="1"/>
</dbReference>
<evidence type="ECO:0000313" key="4">
    <source>
        <dbReference type="Proteomes" id="UP000076842"/>
    </source>
</evidence>
<dbReference type="InParanoid" id="A0A165CL74"/>
<dbReference type="OrthoDB" id="3350812at2759"/>
<reference evidence="3 4" key="1">
    <citation type="journal article" date="2016" name="Mol. Biol. Evol.">
        <title>Comparative Genomics of Early-Diverging Mushroom-Forming Fungi Provides Insights into the Origins of Lignocellulose Decay Capabilities.</title>
        <authorList>
            <person name="Nagy L.G."/>
            <person name="Riley R."/>
            <person name="Tritt A."/>
            <person name="Adam C."/>
            <person name="Daum C."/>
            <person name="Floudas D."/>
            <person name="Sun H."/>
            <person name="Yadav J.S."/>
            <person name="Pangilinan J."/>
            <person name="Larsson K.H."/>
            <person name="Matsuura K."/>
            <person name="Barry K."/>
            <person name="Labutti K."/>
            <person name="Kuo R."/>
            <person name="Ohm R.A."/>
            <person name="Bhattacharya S.S."/>
            <person name="Shirouzu T."/>
            <person name="Yoshinaga Y."/>
            <person name="Martin F.M."/>
            <person name="Grigoriev I.V."/>
            <person name="Hibbett D.S."/>
        </authorList>
    </citation>
    <scope>NUCLEOTIDE SEQUENCE [LARGE SCALE GENOMIC DNA]</scope>
    <source>
        <strain evidence="3 4">HHB12733</strain>
    </source>
</reference>
<evidence type="ECO:0000313" key="3">
    <source>
        <dbReference type="EMBL" id="KZT50993.1"/>
    </source>
</evidence>
<sequence>MSTTPTTDPLMSDLLVELWQVQLRSNFGLCVAATLFVYDYTLSLTQEIDLIWRSKWTPMKCLFLFIRYIGFIDVMGYFYVELGSSVTYTACKGVLYWLLCSTAVVTYVCSTLVFGLRTWAIWNRSRPSAIIIGLAWMSTVVLVSVFTVFSMLGALPDEGAADFPGFIVGCGPAVSPAGASATLKLFIVVASYEGVVFLMTVLAGLKFSLTITNGVLSSMNNSWFFVPFFIDIAIYLILPCRIVLNLRQATNSMNGWDVTNHTFGDSTDQDAN</sequence>
<dbReference type="EMBL" id="KV424131">
    <property type="protein sequence ID" value="KZT50993.1"/>
    <property type="molecule type" value="Genomic_DNA"/>
</dbReference>
<keyword evidence="1" id="KW-1133">Transmembrane helix</keyword>
<protein>
    <recommendedName>
        <fullName evidence="2">DUF6533 domain-containing protein</fullName>
    </recommendedName>
</protein>
<feature type="transmembrane region" description="Helical" evidence="1">
    <location>
        <begin position="128"/>
        <end position="151"/>
    </location>
</feature>
<feature type="domain" description="DUF6533" evidence="2">
    <location>
        <begin position="30"/>
        <end position="72"/>
    </location>
</feature>
<feature type="transmembrane region" description="Helical" evidence="1">
    <location>
        <begin position="61"/>
        <end position="80"/>
    </location>
</feature>
<feature type="transmembrane region" description="Helical" evidence="1">
    <location>
        <begin position="222"/>
        <end position="244"/>
    </location>
</feature>
<dbReference type="STRING" id="1353952.A0A165CL74"/>
<keyword evidence="4" id="KW-1185">Reference proteome</keyword>
<proteinExistence type="predicted"/>
<feature type="transmembrane region" description="Helical" evidence="1">
    <location>
        <begin position="195"/>
        <end position="216"/>
    </location>
</feature>
<dbReference type="AlphaFoldDB" id="A0A165CL74"/>
<evidence type="ECO:0000259" key="2">
    <source>
        <dbReference type="Pfam" id="PF20151"/>
    </source>
</evidence>
<accession>A0A165CL74</accession>
<feature type="transmembrane region" description="Helical" evidence="1">
    <location>
        <begin position="163"/>
        <end position="183"/>
    </location>
</feature>
<name>A0A165CL74_9BASI</name>
<dbReference type="Proteomes" id="UP000076842">
    <property type="component" value="Unassembled WGS sequence"/>
</dbReference>
<keyword evidence="1" id="KW-0472">Membrane</keyword>